<comment type="similarity">
    <text evidence="9">Belongs to the TrpF family.</text>
</comment>
<name>A0A1I0GTJ3_9FIRM</name>
<evidence type="ECO:0000256" key="3">
    <source>
        <dbReference type="ARBA" id="ARBA00012572"/>
    </source>
</evidence>
<keyword evidence="8 9" id="KW-0413">Isomerase</keyword>
<dbReference type="HAMAP" id="MF_00135">
    <property type="entry name" value="PRAI"/>
    <property type="match status" value="1"/>
</dbReference>
<gene>
    <name evidence="9" type="primary">trpF</name>
    <name evidence="11" type="ORF">SAMN05216313_11319</name>
</gene>
<dbReference type="STRING" id="460384.SAMN05216313_11319"/>
<dbReference type="Proteomes" id="UP000198508">
    <property type="component" value="Unassembled WGS sequence"/>
</dbReference>
<dbReference type="PANTHER" id="PTHR42894:SF1">
    <property type="entry name" value="N-(5'-PHOSPHORIBOSYL)ANTHRANILATE ISOMERASE"/>
    <property type="match status" value="1"/>
</dbReference>
<organism evidence="11 12">
    <name type="scientific">Enterocloster lavalensis</name>
    <dbReference type="NCBI Taxonomy" id="460384"/>
    <lineage>
        <taxon>Bacteria</taxon>
        <taxon>Bacillati</taxon>
        <taxon>Bacillota</taxon>
        <taxon>Clostridia</taxon>
        <taxon>Lachnospirales</taxon>
        <taxon>Lachnospiraceae</taxon>
        <taxon>Enterocloster</taxon>
    </lineage>
</organism>
<dbReference type="PANTHER" id="PTHR42894">
    <property type="entry name" value="N-(5'-PHOSPHORIBOSYL)ANTHRANILATE ISOMERASE"/>
    <property type="match status" value="1"/>
</dbReference>
<accession>A0A1I0GTJ3</accession>
<evidence type="ECO:0000256" key="4">
    <source>
        <dbReference type="ARBA" id="ARBA00022272"/>
    </source>
</evidence>
<evidence type="ECO:0000259" key="10">
    <source>
        <dbReference type="Pfam" id="PF00697"/>
    </source>
</evidence>
<dbReference type="AlphaFoldDB" id="A0A1I0GTJ3"/>
<dbReference type="GO" id="GO:0000162">
    <property type="term" value="P:L-tryptophan biosynthetic process"/>
    <property type="evidence" value="ECO:0007669"/>
    <property type="project" value="UniProtKB-UniRule"/>
</dbReference>
<dbReference type="InterPro" id="IPR011060">
    <property type="entry name" value="RibuloseP-bd_barrel"/>
</dbReference>
<reference evidence="12" key="1">
    <citation type="submission" date="2016-10" db="EMBL/GenBank/DDBJ databases">
        <authorList>
            <person name="Varghese N."/>
            <person name="Submissions S."/>
        </authorList>
    </citation>
    <scope>NUCLEOTIDE SEQUENCE [LARGE SCALE GENOMIC DNA]</scope>
    <source>
        <strain evidence="12">NLAE-zl-G277</strain>
    </source>
</reference>
<dbReference type="UniPathway" id="UPA00035">
    <property type="reaction ID" value="UER00042"/>
</dbReference>
<proteinExistence type="inferred from homology"/>
<dbReference type="SUPFAM" id="SSF51366">
    <property type="entry name" value="Ribulose-phoshate binding barrel"/>
    <property type="match status" value="1"/>
</dbReference>
<protein>
    <recommendedName>
        <fullName evidence="4 9">N-(5'-phosphoribosyl)anthranilate isomerase</fullName>
        <shortName evidence="9">PRAI</shortName>
        <ecNumber evidence="3 9">5.3.1.24</ecNumber>
    </recommendedName>
</protein>
<evidence type="ECO:0000313" key="11">
    <source>
        <dbReference type="EMBL" id="SET74413.1"/>
    </source>
</evidence>
<comment type="catalytic activity">
    <reaction evidence="1 9">
        <text>N-(5-phospho-beta-D-ribosyl)anthranilate = 1-(2-carboxyphenylamino)-1-deoxy-D-ribulose 5-phosphate</text>
        <dbReference type="Rhea" id="RHEA:21540"/>
        <dbReference type="ChEBI" id="CHEBI:18277"/>
        <dbReference type="ChEBI" id="CHEBI:58613"/>
        <dbReference type="EC" id="5.3.1.24"/>
    </reaction>
</comment>
<evidence type="ECO:0000256" key="5">
    <source>
        <dbReference type="ARBA" id="ARBA00022605"/>
    </source>
</evidence>
<evidence type="ECO:0000256" key="9">
    <source>
        <dbReference type="HAMAP-Rule" id="MF_00135"/>
    </source>
</evidence>
<dbReference type="GO" id="GO:0004640">
    <property type="term" value="F:phosphoribosylanthranilate isomerase activity"/>
    <property type="evidence" value="ECO:0007669"/>
    <property type="project" value="UniProtKB-UniRule"/>
</dbReference>
<keyword evidence="7 9" id="KW-0057">Aromatic amino acid biosynthesis</keyword>
<keyword evidence="6 9" id="KW-0822">Tryptophan biosynthesis</keyword>
<dbReference type="InterPro" id="IPR013785">
    <property type="entry name" value="Aldolase_TIM"/>
</dbReference>
<dbReference type="InterPro" id="IPR044643">
    <property type="entry name" value="TrpF_fam"/>
</dbReference>
<dbReference type="InterPro" id="IPR001240">
    <property type="entry name" value="PRAI_dom"/>
</dbReference>
<sequence>MAERRRKMAVSHKEQRGIFMNDANKGCRIKICGLSRIGDMEAVNRVRPDYIGFVFAQSRRQVGATWAASLKRALDPRIQAVGVFVNAPVSEAVRLAEVGTIQMIQLHGDEDEAYIRELKRQTAAPVIKAVRVRNGDDIFRAEQLSCEYLLLDTYTKGQYGGSGRVFDWNLIPPLQKPFFLAGGISMENVHEAQSCRPYCLDVSSAVETEGRKDPEKIRRMVEAVRQSGKQSGG</sequence>
<keyword evidence="12" id="KW-1185">Reference proteome</keyword>
<dbReference type="EMBL" id="FOIM01000013">
    <property type="protein sequence ID" value="SET74413.1"/>
    <property type="molecule type" value="Genomic_DNA"/>
</dbReference>
<dbReference type="Pfam" id="PF00697">
    <property type="entry name" value="PRAI"/>
    <property type="match status" value="1"/>
</dbReference>
<dbReference type="Gene3D" id="3.20.20.70">
    <property type="entry name" value="Aldolase class I"/>
    <property type="match status" value="1"/>
</dbReference>
<evidence type="ECO:0000313" key="12">
    <source>
        <dbReference type="Proteomes" id="UP000198508"/>
    </source>
</evidence>
<evidence type="ECO:0000256" key="7">
    <source>
        <dbReference type="ARBA" id="ARBA00023141"/>
    </source>
</evidence>
<keyword evidence="5 9" id="KW-0028">Amino-acid biosynthesis</keyword>
<evidence type="ECO:0000256" key="2">
    <source>
        <dbReference type="ARBA" id="ARBA00004664"/>
    </source>
</evidence>
<evidence type="ECO:0000256" key="1">
    <source>
        <dbReference type="ARBA" id="ARBA00001164"/>
    </source>
</evidence>
<evidence type="ECO:0000256" key="8">
    <source>
        <dbReference type="ARBA" id="ARBA00023235"/>
    </source>
</evidence>
<feature type="domain" description="N-(5'phosphoribosyl) anthranilate isomerase (PRAI)" evidence="10">
    <location>
        <begin position="29"/>
        <end position="222"/>
    </location>
</feature>
<dbReference type="CDD" id="cd00405">
    <property type="entry name" value="PRAI"/>
    <property type="match status" value="1"/>
</dbReference>
<evidence type="ECO:0000256" key="6">
    <source>
        <dbReference type="ARBA" id="ARBA00022822"/>
    </source>
</evidence>
<comment type="pathway">
    <text evidence="2 9">Amino-acid biosynthesis; L-tryptophan biosynthesis; L-tryptophan from chorismate: step 3/5.</text>
</comment>
<dbReference type="EC" id="5.3.1.24" evidence="3 9"/>